<organism evidence="1 2">
    <name type="scientific">Tothia fuscella</name>
    <dbReference type="NCBI Taxonomy" id="1048955"/>
    <lineage>
        <taxon>Eukaryota</taxon>
        <taxon>Fungi</taxon>
        <taxon>Dikarya</taxon>
        <taxon>Ascomycota</taxon>
        <taxon>Pezizomycotina</taxon>
        <taxon>Dothideomycetes</taxon>
        <taxon>Pleosporomycetidae</taxon>
        <taxon>Venturiales</taxon>
        <taxon>Cylindrosympodiaceae</taxon>
        <taxon>Tothia</taxon>
    </lineage>
</organism>
<dbReference type="EMBL" id="MU007036">
    <property type="protein sequence ID" value="KAF2430849.1"/>
    <property type="molecule type" value="Genomic_DNA"/>
</dbReference>
<dbReference type="Proteomes" id="UP000800235">
    <property type="component" value="Unassembled WGS sequence"/>
</dbReference>
<sequence>MPSYYSVVPTVLRCPVRPCSNLLLVLSTPAIYSSGISQFYQYHEKYHPATHCQRRLRLTSPQLPRKWKAGLRKLRRMGVSSFFQLSVKLTSVYHVPLANLPFGVPTGKGSSLKWRIRALLVLSGTASQQLPKPASSQPDPPNSCAANIVFHLIIIMLPFFSLPDSSLRQQ</sequence>
<evidence type="ECO:0000313" key="2">
    <source>
        <dbReference type="Proteomes" id="UP000800235"/>
    </source>
</evidence>
<gene>
    <name evidence="1" type="ORF">EJ08DRAFT_212725</name>
</gene>
<name>A0A9P4TXY4_9PEZI</name>
<comment type="caution">
    <text evidence="1">The sequence shown here is derived from an EMBL/GenBank/DDBJ whole genome shotgun (WGS) entry which is preliminary data.</text>
</comment>
<proteinExistence type="predicted"/>
<protein>
    <submittedName>
        <fullName evidence="1">Uncharacterized protein</fullName>
    </submittedName>
</protein>
<keyword evidence="2" id="KW-1185">Reference proteome</keyword>
<evidence type="ECO:0000313" key="1">
    <source>
        <dbReference type="EMBL" id="KAF2430849.1"/>
    </source>
</evidence>
<dbReference type="AlphaFoldDB" id="A0A9P4TXY4"/>
<accession>A0A9P4TXY4</accession>
<reference evidence="1" key="1">
    <citation type="journal article" date="2020" name="Stud. Mycol.">
        <title>101 Dothideomycetes genomes: a test case for predicting lifestyles and emergence of pathogens.</title>
        <authorList>
            <person name="Haridas S."/>
            <person name="Albert R."/>
            <person name="Binder M."/>
            <person name="Bloem J."/>
            <person name="Labutti K."/>
            <person name="Salamov A."/>
            <person name="Andreopoulos B."/>
            <person name="Baker S."/>
            <person name="Barry K."/>
            <person name="Bills G."/>
            <person name="Bluhm B."/>
            <person name="Cannon C."/>
            <person name="Castanera R."/>
            <person name="Culley D."/>
            <person name="Daum C."/>
            <person name="Ezra D."/>
            <person name="Gonzalez J."/>
            <person name="Henrissat B."/>
            <person name="Kuo A."/>
            <person name="Liang C."/>
            <person name="Lipzen A."/>
            <person name="Lutzoni F."/>
            <person name="Magnuson J."/>
            <person name="Mondo S."/>
            <person name="Nolan M."/>
            <person name="Ohm R."/>
            <person name="Pangilinan J."/>
            <person name="Park H.-J."/>
            <person name="Ramirez L."/>
            <person name="Alfaro M."/>
            <person name="Sun H."/>
            <person name="Tritt A."/>
            <person name="Yoshinaga Y."/>
            <person name="Zwiers L.-H."/>
            <person name="Turgeon B."/>
            <person name="Goodwin S."/>
            <person name="Spatafora J."/>
            <person name="Crous P."/>
            <person name="Grigoriev I."/>
        </authorList>
    </citation>
    <scope>NUCLEOTIDE SEQUENCE</scope>
    <source>
        <strain evidence="1">CBS 130266</strain>
    </source>
</reference>